<sequence>MTMIENYCHHSSDMREIPSLIEEQKYALAYINEYINDRTFLFEVIEAVDTELI</sequence>
<evidence type="ECO:0000313" key="2">
    <source>
        <dbReference type="Proteomes" id="UP000681290"/>
    </source>
</evidence>
<evidence type="ECO:0000313" key="1">
    <source>
        <dbReference type="EMBL" id="GIP56745.1"/>
    </source>
</evidence>
<dbReference type="EMBL" id="BOSM01000001">
    <property type="protein sequence ID" value="GIP56745.1"/>
    <property type="molecule type" value="Genomic_DNA"/>
</dbReference>
<protein>
    <submittedName>
        <fullName evidence="1">Uncharacterized protein</fullName>
    </submittedName>
</protein>
<gene>
    <name evidence="1" type="ORF">J15TS10_05590</name>
</gene>
<name>A0ABQ4ML82_9BACL</name>
<organism evidence="1 2">
    <name type="scientific">Paenibacillus woosongensis</name>
    <dbReference type="NCBI Taxonomy" id="307580"/>
    <lineage>
        <taxon>Bacteria</taxon>
        <taxon>Bacillati</taxon>
        <taxon>Bacillota</taxon>
        <taxon>Bacilli</taxon>
        <taxon>Bacillales</taxon>
        <taxon>Paenibacillaceae</taxon>
        <taxon>Paenibacillus</taxon>
    </lineage>
</organism>
<comment type="caution">
    <text evidence="1">The sequence shown here is derived from an EMBL/GenBank/DDBJ whole genome shotgun (WGS) entry which is preliminary data.</text>
</comment>
<keyword evidence="2" id="KW-1185">Reference proteome</keyword>
<accession>A0ABQ4ML82</accession>
<reference evidence="1 2" key="1">
    <citation type="submission" date="2021-03" db="EMBL/GenBank/DDBJ databases">
        <title>Antimicrobial resistance genes in bacteria isolated from Japanese honey, and their potential for conferring macrolide and lincosamide resistance in the American foulbrood pathogen Paenibacillus larvae.</title>
        <authorList>
            <person name="Okamoto M."/>
            <person name="Kumagai M."/>
            <person name="Kanamori H."/>
            <person name="Takamatsu D."/>
        </authorList>
    </citation>
    <scope>NUCLEOTIDE SEQUENCE [LARGE SCALE GENOMIC DNA]</scope>
    <source>
        <strain evidence="1 2">J15TS10</strain>
    </source>
</reference>
<proteinExistence type="predicted"/>
<dbReference type="Proteomes" id="UP000681290">
    <property type="component" value="Unassembled WGS sequence"/>
</dbReference>